<dbReference type="AlphaFoldDB" id="A0A0D6MLV2"/>
<dbReference type="PANTHER" id="PTHR13847">
    <property type="entry name" value="SARCOSINE DEHYDROGENASE-RELATED"/>
    <property type="match status" value="1"/>
</dbReference>
<keyword evidence="5" id="KW-1185">Reference proteome</keyword>
<dbReference type="GO" id="GO:0005737">
    <property type="term" value="C:cytoplasm"/>
    <property type="evidence" value="ECO:0007669"/>
    <property type="project" value="TreeGrafter"/>
</dbReference>
<sequence>MKPYDLVVIGGGLQGLSTAFWSAREGARVLVLERDRIGRHASGFSAGGVRTLGRALPEVPLALDALDLWTQLDKLIGDDCGFVASGQVKLAETPDDMRILEQRVALLRAHGFEHEVLHDGPSIRALVPGADPSVAGGLVAARDGYAEPYRTTRAFGRAAMKAGADIREGWAVVGADHVKNLWKLRLSDGSDVRTRAVVNAAGAWGRRTARLFGDEFPLGFNALMMMLTEALPPFITQVAGATSRPLSFKQTAQGHVMIGGGPKGIADLHTGRVRLDIARLAASARTARDLFPAIRHAAIVHAWAGIEAIMPDEIPVIGRSSRAPDLVYLCGFSGHGFELAPLTGRIAADLAAERDMTHPIAAFSPDRFAQPSRSATHAMPQPAG</sequence>
<dbReference type="InterPro" id="IPR036188">
    <property type="entry name" value="FAD/NAD-bd_sf"/>
</dbReference>
<dbReference type="GO" id="GO:0016491">
    <property type="term" value="F:oxidoreductase activity"/>
    <property type="evidence" value="ECO:0007669"/>
    <property type="project" value="UniProtKB-KW"/>
</dbReference>
<protein>
    <submittedName>
        <fullName evidence="4">Sarcosine oxidase subunit beta</fullName>
    </submittedName>
</protein>
<dbReference type="InterPro" id="IPR006076">
    <property type="entry name" value="FAD-dep_OxRdtase"/>
</dbReference>
<organism evidence="4 5">
    <name type="scientific">Tanticharoenia sakaeratensis NBRC 103193</name>
    <dbReference type="NCBI Taxonomy" id="1231623"/>
    <lineage>
        <taxon>Bacteria</taxon>
        <taxon>Pseudomonadati</taxon>
        <taxon>Pseudomonadota</taxon>
        <taxon>Alphaproteobacteria</taxon>
        <taxon>Acetobacterales</taxon>
        <taxon>Acetobacteraceae</taxon>
        <taxon>Tanticharoenia</taxon>
    </lineage>
</organism>
<dbReference type="Gene3D" id="3.30.9.10">
    <property type="entry name" value="D-Amino Acid Oxidase, subunit A, domain 2"/>
    <property type="match status" value="1"/>
</dbReference>
<name>A0A0D6MLV2_9PROT</name>
<accession>A0A0D6MLV2</accession>
<reference evidence="4 5" key="1">
    <citation type="submission" date="2012-10" db="EMBL/GenBank/DDBJ databases">
        <title>Genome sequencing of Tanticharoenia sakaeratensis NBRC 103193.</title>
        <authorList>
            <person name="Azuma Y."/>
            <person name="Hadano H."/>
            <person name="Hirakawa H."/>
            <person name="Matsushita K."/>
        </authorList>
    </citation>
    <scope>NUCLEOTIDE SEQUENCE [LARGE SCALE GENOMIC DNA]</scope>
    <source>
        <strain evidence="4 5">NBRC 103193</strain>
    </source>
</reference>
<evidence type="ECO:0000313" key="4">
    <source>
        <dbReference type="EMBL" id="GAN54395.1"/>
    </source>
</evidence>
<dbReference type="Gene3D" id="3.50.50.60">
    <property type="entry name" value="FAD/NAD(P)-binding domain"/>
    <property type="match status" value="1"/>
</dbReference>
<dbReference type="PANTHER" id="PTHR13847:SF287">
    <property type="entry name" value="FAD-DEPENDENT OXIDOREDUCTASE DOMAIN-CONTAINING PROTEIN 1"/>
    <property type="match status" value="1"/>
</dbReference>
<dbReference type="RefSeq" id="WP_048848931.1">
    <property type="nucleotide sequence ID" value="NZ_BALE01000019.1"/>
</dbReference>
<evidence type="ECO:0000313" key="5">
    <source>
        <dbReference type="Proteomes" id="UP000032679"/>
    </source>
</evidence>
<dbReference type="Pfam" id="PF01266">
    <property type="entry name" value="DAO"/>
    <property type="match status" value="1"/>
</dbReference>
<evidence type="ECO:0000259" key="3">
    <source>
        <dbReference type="Pfam" id="PF01266"/>
    </source>
</evidence>
<feature type="region of interest" description="Disordered" evidence="2">
    <location>
        <begin position="365"/>
        <end position="384"/>
    </location>
</feature>
<evidence type="ECO:0000256" key="1">
    <source>
        <dbReference type="ARBA" id="ARBA00023002"/>
    </source>
</evidence>
<dbReference type="STRING" id="1231623.Tasa_019_080"/>
<gene>
    <name evidence="4" type="ORF">Tasa_019_080</name>
</gene>
<keyword evidence="1" id="KW-0560">Oxidoreductase</keyword>
<dbReference type="EMBL" id="BALE01000019">
    <property type="protein sequence ID" value="GAN54395.1"/>
    <property type="molecule type" value="Genomic_DNA"/>
</dbReference>
<dbReference type="SUPFAM" id="SSF51905">
    <property type="entry name" value="FAD/NAD(P)-binding domain"/>
    <property type="match status" value="1"/>
</dbReference>
<dbReference type="OrthoDB" id="9815989at2"/>
<feature type="domain" description="FAD dependent oxidoreductase" evidence="3">
    <location>
        <begin position="5"/>
        <end position="350"/>
    </location>
</feature>
<comment type="caution">
    <text evidence="4">The sequence shown here is derived from an EMBL/GenBank/DDBJ whole genome shotgun (WGS) entry which is preliminary data.</text>
</comment>
<dbReference type="Proteomes" id="UP000032679">
    <property type="component" value="Unassembled WGS sequence"/>
</dbReference>
<proteinExistence type="predicted"/>
<evidence type="ECO:0000256" key="2">
    <source>
        <dbReference type="SAM" id="MobiDB-lite"/>
    </source>
</evidence>